<keyword evidence="2" id="KW-1185">Reference proteome</keyword>
<dbReference type="AlphaFoldDB" id="M2UMV4"/>
<proteinExistence type="predicted"/>
<dbReference type="Proteomes" id="UP000016936">
    <property type="component" value="Unassembled WGS sequence"/>
</dbReference>
<name>M2UMV4_COCH5</name>
<reference evidence="1 2" key="1">
    <citation type="journal article" date="2012" name="PLoS Pathog.">
        <title>Diverse lifestyles and strategies of plant pathogenesis encoded in the genomes of eighteen Dothideomycetes fungi.</title>
        <authorList>
            <person name="Ohm R.A."/>
            <person name="Feau N."/>
            <person name="Henrissat B."/>
            <person name="Schoch C.L."/>
            <person name="Horwitz B.A."/>
            <person name="Barry K.W."/>
            <person name="Condon B.J."/>
            <person name="Copeland A.C."/>
            <person name="Dhillon B."/>
            <person name="Glaser F."/>
            <person name="Hesse C.N."/>
            <person name="Kosti I."/>
            <person name="LaButti K."/>
            <person name="Lindquist E.A."/>
            <person name="Lucas S."/>
            <person name="Salamov A.A."/>
            <person name="Bradshaw R.E."/>
            <person name="Ciuffetti L."/>
            <person name="Hamelin R.C."/>
            <person name="Kema G.H.J."/>
            <person name="Lawrence C."/>
            <person name="Scott J.A."/>
            <person name="Spatafora J.W."/>
            <person name="Turgeon B.G."/>
            <person name="de Wit P.J.G.M."/>
            <person name="Zhong S."/>
            <person name="Goodwin S.B."/>
            <person name="Grigoriev I.V."/>
        </authorList>
    </citation>
    <scope>NUCLEOTIDE SEQUENCE [LARGE SCALE GENOMIC DNA]</scope>
    <source>
        <strain evidence="2">C5 / ATCC 48332 / race O</strain>
    </source>
</reference>
<feature type="non-terminal residue" evidence="1">
    <location>
        <position position="73"/>
    </location>
</feature>
<feature type="non-terminal residue" evidence="1">
    <location>
        <position position="1"/>
    </location>
</feature>
<dbReference type="OrthoDB" id="5340195at2759"/>
<organism evidence="1 2">
    <name type="scientific">Cochliobolus heterostrophus (strain C5 / ATCC 48332 / race O)</name>
    <name type="common">Southern corn leaf blight fungus</name>
    <name type="synonym">Bipolaris maydis</name>
    <dbReference type="NCBI Taxonomy" id="701091"/>
    <lineage>
        <taxon>Eukaryota</taxon>
        <taxon>Fungi</taxon>
        <taxon>Dikarya</taxon>
        <taxon>Ascomycota</taxon>
        <taxon>Pezizomycotina</taxon>
        <taxon>Dothideomycetes</taxon>
        <taxon>Pleosporomycetidae</taxon>
        <taxon>Pleosporales</taxon>
        <taxon>Pleosporineae</taxon>
        <taxon>Pleosporaceae</taxon>
        <taxon>Bipolaris</taxon>
    </lineage>
</organism>
<accession>M2UMV4</accession>
<dbReference type="OMA" id="PIYDYHF"/>
<evidence type="ECO:0000313" key="2">
    <source>
        <dbReference type="Proteomes" id="UP000016936"/>
    </source>
</evidence>
<evidence type="ECO:0000313" key="1">
    <source>
        <dbReference type="EMBL" id="EMD94936.1"/>
    </source>
</evidence>
<gene>
    <name evidence="1" type="ORF">COCHEDRAFT_1074980</name>
</gene>
<dbReference type="HOGENOM" id="CLU_2711529_0_0_1"/>
<sequence>IHTSVPGLDSRPYYGGFNNPTINAVLKFWLCDGNLSVFRFRNAMKSIITNNDILGVNLDQSFVVFSRSVLIYD</sequence>
<reference evidence="2" key="2">
    <citation type="journal article" date="2013" name="PLoS Genet.">
        <title>Comparative genome structure, secondary metabolite, and effector coding capacity across Cochliobolus pathogens.</title>
        <authorList>
            <person name="Condon B.J."/>
            <person name="Leng Y."/>
            <person name="Wu D."/>
            <person name="Bushley K.E."/>
            <person name="Ohm R.A."/>
            <person name="Otillar R."/>
            <person name="Martin J."/>
            <person name="Schackwitz W."/>
            <person name="Grimwood J."/>
            <person name="MohdZainudin N."/>
            <person name="Xue C."/>
            <person name="Wang R."/>
            <person name="Manning V.A."/>
            <person name="Dhillon B."/>
            <person name="Tu Z.J."/>
            <person name="Steffenson B.J."/>
            <person name="Salamov A."/>
            <person name="Sun H."/>
            <person name="Lowry S."/>
            <person name="LaButti K."/>
            <person name="Han J."/>
            <person name="Copeland A."/>
            <person name="Lindquist E."/>
            <person name="Barry K."/>
            <person name="Schmutz J."/>
            <person name="Baker S.E."/>
            <person name="Ciuffetti L.M."/>
            <person name="Grigoriev I.V."/>
            <person name="Zhong S."/>
            <person name="Turgeon B.G."/>
        </authorList>
    </citation>
    <scope>NUCLEOTIDE SEQUENCE [LARGE SCALE GENOMIC DNA]</scope>
    <source>
        <strain evidence="2">C5 / ATCC 48332 / race O</strain>
    </source>
</reference>
<dbReference type="EMBL" id="KB445571">
    <property type="protein sequence ID" value="EMD94936.1"/>
    <property type="molecule type" value="Genomic_DNA"/>
</dbReference>
<protein>
    <submittedName>
        <fullName evidence="1">Uncharacterized protein</fullName>
    </submittedName>
</protein>